<dbReference type="Pfam" id="PF22003">
    <property type="entry name" value="MrkDrd"/>
    <property type="match status" value="1"/>
</dbReference>
<dbReference type="SUPFAM" id="SSF49401">
    <property type="entry name" value="Bacterial adhesins"/>
    <property type="match status" value="1"/>
</dbReference>
<dbReference type="Pfam" id="PF00419">
    <property type="entry name" value="Fimbrial"/>
    <property type="match status" value="1"/>
</dbReference>
<dbReference type="EMBL" id="SGXM01000002">
    <property type="protein sequence ID" value="RZT39085.1"/>
    <property type="molecule type" value="Genomic_DNA"/>
</dbReference>
<evidence type="ECO:0000259" key="3">
    <source>
        <dbReference type="Pfam" id="PF22003"/>
    </source>
</evidence>
<dbReference type="Gene3D" id="2.60.40.3310">
    <property type="match status" value="1"/>
</dbReference>
<dbReference type="GO" id="GO:0009289">
    <property type="term" value="C:pilus"/>
    <property type="evidence" value="ECO:0007669"/>
    <property type="project" value="InterPro"/>
</dbReference>
<proteinExistence type="predicted"/>
<feature type="domain" description="MrkD-like receptor binding" evidence="3">
    <location>
        <begin position="14"/>
        <end position="142"/>
    </location>
</feature>
<evidence type="ECO:0000313" key="5">
    <source>
        <dbReference type="Proteomes" id="UP000291078"/>
    </source>
</evidence>
<gene>
    <name evidence="4" type="ORF">EV147_2279</name>
</gene>
<dbReference type="PANTHER" id="PTHR33420">
    <property type="entry name" value="FIMBRIAL SUBUNIT ELFA-RELATED"/>
    <property type="match status" value="1"/>
</dbReference>
<dbReference type="AlphaFoldDB" id="A0A4Q7RZ05"/>
<feature type="domain" description="Fimbrial-type adhesion" evidence="2">
    <location>
        <begin position="166"/>
        <end position="314"/>
    </location>
</feature>
<sequence length="315" mass="33520">MNVDLGTVSEGTANPVPVGTVIYSVEGRWDAHGGHNAGWCKSSQSANDRVQTRVNFTMPGAPVTGFENVYPTNLVGVGVRISIWANRSYYGTPTVPTYIPLTLNANLQNDWVSGGPAYGTGFLLIRVEVIKTATNWQAGPLQFAGGNLNVSAADGASNTSTYTQVNIRGTMSTRSCSVSLGSRDLQVDMGEIRYPAGFSSREAGGYGPTTRFQLSTNCVSSPRTSIQFDPVTAASGYPNILGIPVGRSNTRGIGVQLLDATGTPIPLANPVFLVNPAHDGLNTFIFGARYFLTNDFSMVRPGRANALATYTMIYE</sequence>
<dbReference type="PANTHER" id="PTHR33420:SF3">
    <property type="entry name" value="FIMBRIAL SUBUNIT ELFA"/>
    <property type="match status" value="1"/>
</dbReference>
<dbReference type="GO" id="GO:0043709">
    <property type="term" value="P:cell adhesion involved in single-species biofilm formation"/>
    <property type="evidence" value="ECO:0007669"/>
    <property type="project" value="TreeGrafter"/>
</dbReference>
<dbReference type="InterPro" id="IPR050263">
    <property type="entry name" value="Bact_Fimbrial_Adh_Pro"/>
</dbReference>
<dbReference type="InterPro" id="IPR036937">
    <property type="entry name" value="Adhesion_dom_fimbrial_sf"/>
</dbReference>
<protein>
    <submittedName>
        <fullName evidence="4">Type 1 fimbria pilin</fullName>
    </submittedName>
</protein>
<organism evidence="4 5">
    <name type="scientific">Cupriavidus agavae</name>
    <dbReference type="NCBI Taxonomy" id="1001822"/>
    <lineage>
        <taxon>Bacteria</taxon>
        <taxon>Pseudomonadati</taxon>
        <taxon>Pseudomonadota</taxon>
        <taxon>Betaproteobacteria</taxon>
        <taxon>Burkholderiales</taxon>
        <taxon>Burkholderiaceae</taxon>
        <taxon>Cupriavidus</taxon>
    </lineage>
</organism>
<dbReference type="Gene3D" id="2.60.40.1090">
    <property type="entry name" value="Fimbrial-type adhesion domain"/>
    <property type="match status" value="1"/>
</dbReference>
<dbReference type="Proteomes" id="UP000291078">
    <property type="component" value="Unassembled WGS sequence"/>
</dbReference>
<comment type="caution">
    <text evidence="4">The sequence shown here is derived from an EMBL/GenBank/DDBJ whole genome shotgun (WGS) entry which is preliminary data.</text>
</comment>
<keyword evidence="1" id="KW-0732">Signal</keyword>
<evidence type="ECO:0000259" key="2">
    <source>
        <dbReference type="Pfam" id="PF00419"/>
    </source>
</evidence>
<accession>A0A4Q7RZ05</accession>
<keyword evidence="5" id="KW-1185">Reference proteome</keyword>
<dbReference type="InterPro" id="IPR054160">
    <property type="entry name" value="MrkD_recept-bd"/>
</dbReference>
<dbReference type="InterPro" id="IPR000259">
    <property type="entry name" value="Adhesion_dom_fimbrial"/>
</dbReference>
<reference evidence="4 5" key="1">
    <citation type="journal article" date="2015" name="Stand. Genomic Sci.">
        <title>Genomic Encyclopedia of Bacterial and Archaeal Type Strains, Phase III: the genomes of soil and plant-associated and newly described type strains.</title>
        <authorList>
            <person name="Whitman W.B."/>
            <person name="Woyke T."/>
            <person name="Klenk H.P."/>
            <person name="Zhou Y."/>
            <person name="Lilburn T.G."/>
            <person name="Beck B.J."/>
            <person name="De Vos P."/>
            <person name="Vandamme P."/>
            <person name="Eisen J.A."/>
            <person name="Garrity G."/>
            <person name="Hugenholtz P."/>
            <person name="Kyrpides N.C."/>
        </authorList>
    </citation>
    <scope>NUCLEOTIDE SEQUENCE [LARGE SCALE GENOMIC DNA]</scope>
    <source>
        <strain evidence="4 5">ASC-9842</strain>
    </source>
</reference>
<evidence type="ECO:0000256" key="1">
    <source>
        <dbReference type="ARBA" id="ARBA00022729"/>
    </source>
</evidence>
<dbReference type="OrthoDB" id="8678921at2"/>
<dbReference type="InterPro" id="IPR008966">
    <property type="entry name" value="Adhesion_dom_sf"/>
</dbReference>
<name>A0A4Q7RZ05_9BURK</name>
<evidence type="ECO:0000313" key="4">
    <source>
        <dbReference type="EMBL" id="RZT39085.1"/>
    </source>
</evidence>